<evidence type="ECO:0000313" key="2">
    <source>
        <dbReference type="Proteomes" id="UP001145114"/>
    </source>
</evidence>
<proteinExistence type="predicted"/>
<evidence type="ECO:0000313" key="1">
    <source>
        <dbReference type="EMBL" id="KAJ1679653.1"/>
    </source>
</evidence>
<dbReference type="Proteomes" id="UP001145114">
    <property type="component" value="Unassembled WGS sequence"/>
</dbReference>
<sequence length="436" mass="47246">SFINGQPPATVSSSASVSRLRKLSLSSVTSCMDPESYSANSDDNASFYSAEDTLSEPDLDIFDSRSTKSFTCNEEDVKGAGAMTIDKECGGGGGDDNPINRAVVNVSPVLAQASDEDAAIGMSNAGGRPDHLSTASPPRPQWLPMGVRSRASSATVSTNTPTTATSSHYSLSSNTLLRPTDISRDGRLPRNLRPSSWFHLIVRYRDIDDGESTPDYLRESQPILMPLSSTHSHERYGGGNDGALARPSTVHDNVDDSGYSNDPLDRVAMGCSRAASSDVIGGHYEYSKRDGGAGTVGYAVADMPHHRHGQLGQPHLYTTFNSARPDAPAPRTTSSRGRRFSCIDPFFYGNQWHQLGNKPQPRQQQQQQQQQQCRQDRPDTEANLSAVASDVTSGRERANADPVSTEPPAAEDAIVRARAADTWESKFRQNQQQQQQ</sequence>
<accession>A0ACC1HV80</accession>
<dbReference type="EMBL" id="JAMZIH010000252">
    <property type="protein sequence ID" value="KAJ1679653.1"/>
    <property type="molecule type" value="Genomic_DNA"/>
</dbReference>
<gene>
    <name evidence="1" type="ORF">EV182_001607</name>
</gene>
<reference evidence="1" key="1">
    <citation type="submission" date="2022-06" db="EMBL/GenBank/DDBJ databases">
        <title>Phylogenomic reconstructions and comparative analyses of Kickxellomycotina fungi.</title>
        <authorList>
            <person name="Reynolds N.K."/>
            <person name="Stajich J.E."/>
            <person name="Barry K."/>
            <person name="Grigoriev I.V."/>
            <person name="Crous P."/>
            <person name="Smith M.E."/>
        </authorList>
    </citation>
    <scope>NUCLEOTIDE SEQUENCE</scope>
    <source>
        <strain evidence="1">RSA 2271</strain>
    </source>
</reference>
<comment type="caution">
    <text evidence="1">The sequence shown here is derived from an EMBL/GenBank/DDBJ whole genome shotgun (WGS) entry which is preliminary data.</text>
</comment>
<organism evidence="1 2">
    <name type="scientific">Spiromyces aspiralis</name>
    <dbReference type="NCBI Taxonomy" id="68401"/>
    <lineage>
        <taxon>Eukaryota</taxon>
        <taxon>Fungi</taxon>
        <taxon>Fungi incertae sedis</taxon>
        <taxon>Zoopagomycota</taxon>
        <taxon>Kickxellomycotina</taxon>
        <taxon>Kickxellomycetes</taxon>
        <taxon>Kickxellales</taxon>
        <taxon>Kickxellaceae</taxon>
        <taxon>Spiromyces</taxon>
    </lineage>
</organism>
<protein>
    <submittedName>
        <fullName evidence="1">Uncharacterized protein</fullName>
    </submittedName>
</protein>
<keyword evidence="2" id="KW-1185">Reference proteome</keyword>
<feature type="non-terminal residue" evidence="1">
    <location>
        <position position="1"/>
    </location>
</feature>
<name>A0ACC1HV80_9FUNG</name>